<evidence type="ECO:0000313" key="4">
    <source>
        <dbReference type="Proteomes" id="UP000198919"/>
    </source>
</evidence>
<dbReference type="EMBL" id="FORG01000019">
    <property type="protein sequence ID" value="SFJ91094.1"/>
    <property type="molecule type" value="Genomic_DNA"/>
</dbReference>
<reference evidence="2 5" key="3">
    <citation type="journal article" date="2017" name="Nat. Microbiol.">
        <title>Natural product diversity associated with the nematode symbionts Photorhabdus and Xenorhabdus.</title>
        <authorList>
            <person name="Tobias N.J."/>
            <person name="Wolff H."/>
            <person name="Djahanschiri B."/>
            <person name="Grundmann F."/>
            <person name="Kronenwerth M."/>
            <person name="Shi Y.M."/>
            <person name="Simonyi S."/>
            <person name="Grun P."/>
            <person name="Shapiro-Ilan D."/>
            <person name="Pidot S.J."/>
            <person name="Stinear T.P."/>
            <person name="Ebersberger I."/>
            <person name="Bode H.B."/>
        </authorList>
    </citation>
    <scope>NUCLEOTIDE SEQUENCE [LARGE SCALE GENOMIC DNA]</scope>
    <source>
        <strain evidence="2 5">DSM 17908</strain>
    </source>
</reference>
<organism evidence="3 4">
    <name type="scientific">Xenorhabdus mauleonii</name>
    <dbReference type="NCBI Taxonomy" id="351675"/>
    <lineage>
        <taxon>Bacteria</taxon>
        <taxon>Pseudomonadati</taxon>
        <taxon>Pseudomonadota</taxon>
        <taxon>Gammaproteobacteria</taxon>
        <taxon>Enterobacterales</taxon>
        <taxon>Morganellaceae</taxon>
        <taxon>Xenorhabdus</taxon>
    </lineage>
</organism>
<evidence type="ECO:0000313" key="5">
    <source>
        <dbReference type="Proteomes" id="UP000224607"/>
    </source>
</evidence>
<reference evidence="3" key="2">
    <citation type="submission" date="2016-10" db="EMBL/GenBank/DDBJ databases">
        <authorList>
            <person name="de Groot N.N."/>
        </authorList>
    </citation>
    <scope>NUCLEOTIDE SEQUENCE [LARGE SCALE GENOMIC DNA]</scope>
    <source>
        <strain evidence="3">DSM 17908</strain>
    </source>
</reference>
<dbReference type="AlphaFoldDB" id="A0A1I3V697"/>
<accession>A0A1I3V697</accession>
<dbReference type="EMBL" id="NITY01000020">
    <property type="protein sequence ID" value="PHM37573.1"/>
    <property type="molecule type" value="Genomic_DNA"/>
</dbReference>
<keyword evidence="5" id="KW-1185">Reference proteome</keyword>
<dbReference type="InterPro" id="IPR041311">
    <property type="entry name" value="LPD29"/>
</dbReference>
<evidence type="ECO:0000313" key="2">
    <source>
        <dbReference type="EMBL" id="PHM37573.1"/>
    </source>
</evidence>
<dbReference type="Proteomes" id="UP000198919">
    <property type="component" value="Unassembled WGS sequence"/>
</dbReference>
<sequence>MSIKMLNIGSCLSYKGYAGYTFVVSEVFKSKVNINIDNEDIGNLINYVLININGSSSITISHSDIFRCNWAILEHTLSKKEINHLKIFISTNEKNIEEEKRKVIDEIINFPEYNGLYIYDNSETESKSVAKNIRKLLKRHFHGVKFSVRMDGTKSVNVNWVDGPTEEDVEAIIGRFKKGYFKSMPGVYECNDDPFNIAFGGVDYLSVNRDFSDELIKEAINVLSRKYGDDIIVSEKTLEEYKTGNLWMVHHDKFKCGLKGELNRIMNSLDKYSAK</sequence>
<dbReference type="RefSeq" id="WP_092512854.1">
    <property type="nucleotide sequence ID" value="NZ_CAWNQB010000013.1"/>
</dbReference>
<feature type="domain" description="Large polyvalent protein associated" evidence="1">
    <location>
        <begin position="126"/>
        <end position="212"/>
    </location>
</feature>
<evidence type="ECO:0000313" key="3">
    <source>
        <dbReference type="EMBL" id="SFJ91094.1"/>
    </source>
</evidence>
<proteinExistence type="predicted"/>
<dbReference type="Pfam" id="PF18847">
    <property type="entry name" value="LPD29"/>
    <property type="match status" value="1"/>
</dbReference>
<dbReference type="OrthoDB" id="6465939at2"/>
<reference evidence="4" key="1">
    <citation type="submission" date="2016-10" db="EMBL/GenBank/DDBJ databases">
        <authorList>
            <person name="Varghese N."/>
            <person name="Submissions S."/>
        </authorList>
    </citation>
    <scope>NUCLEOTIDE SEQUENCE [LARGE SCALE GENOMIC DNA]</scope>
    <source>
        <strain evidence="4">DSM 17908</strain>
    </source>
</reference>
<protein>
    <recommendedName>
        <fullName evidence="1">Large polyvalent protein associated domain-containing protein</fullName>
    </recommendedName>
</protein>
<gene>
    <name evidence="3" type="ORF">SAMN05421680_11979</name>
    <name evidence="2" type="ORF">Xmau_03789</name>
</gene>
<evidence type="ECO:0000259" key="1">
    <source>
        <dbReference type="Pfam" id="PF18847"/>
    </source>
</evidence>
<dbReference type="Proteomes" id="UP000224607">
    <property type="component" value="Unassembled WGS sequence"/>
</dbReference>
<name>A0A1I3V697_9GAMM</name>